<keyword evidence="3" id="KW-1185">Reference proteome</keyword>
<dbReference type="GO" id="GO:0060271">
    <property type="term" value="P:cilium assembly"/>
    <property type="evidence" value="ECO:0007669"/>
    <property type="project" value="TreeGrafter"/>
</dbReference>
<dbReference type="OrthoDB" id="60621at2759"/>
<feature type="region of interest" description="Disordered" evidence="1">
    <location>
        <begin position="134"/>
        <end position="281"/>
    </location>
</feature>
<dbReference type="RefSeq" id="XP_009162667.1">
    <property type="nucleotide sequence ID" value="XM_009164403.1"/>
</dbReference>
<accession>A0A075A2X9</accession>
<feature type="compositionally biased region" description="Acidic residues" evidence="1">
    <location>
        <begin position="173"/>
        <end position="209"/>
    </location>
</feature>
<evidence type="ECO:0000313" key="2">
    <source>
        <dbReference type="EMBL" id="KER33691.1"/>
    </source>
</evidence>
<sequence length="281" mass="31345">LPPKQANLKTENAARKKEISSRRKLERSTTAEQTRLAEIQLHNSIIDANRSADKLERCVVEFEARRLKGLKNILKDFIQIEMLWHAKALETLSEAFNVLQNLQEESDLMDFRATLMRSTSSVFSQAISRQTLVPNQNQARGDHPAPVASQFNGERSIQRGSGDKARGHHTTEDDASLFSEDEEEEEELETATDEEEEDEEEEDAEDEEPTNQVSHSSRPPTEVLDDLEDEETEDASETTQPPPASSARHASGHGNKQLKTTAPSPLKSALKSSQSKQAVCG</sequence>
<evidence type="ECO:0000256" key="1">
    <source>
        <dbReference type="SAM" id="MobiDB-lite"/>
    </source>
</evidence>
<protein>
    <submittedName>
        <fullName evidence="2">Uncharacterized protein</fullName>
    </submittedName>
</protein>
<dbReference type="Pfam" id="PF06730">
    <property type="entry name" value="FAM92"/>
    <property type="match status" value="1"/>
</dbReference>
<dbReference type="SUPFAM" id="SSF103657">
    <property type="entry name" value="BAR/IMD domain-like"/>
    <property type="match status" value="1"/>
</dbReference>
<feature type="compositionally biased region" description="Low complexity" evidence="1">
    <location>
        <begin position="262"/>
        <end position="281"/>
    </location>
</feature>
<dbReference type="EMBL" id="KL596623">
    <property type="protein sequence ID" value="KER33691.1"/>
    <property type="molecule type" value="Genomic_DNA"/>
</dbReference>
<feature type="compositionally biased region" description="Basic and acidic residues" evidence="1">
    <location>
        <begin position="161"/>
        <end position="172"/>
    </location>
</feature>
<dbReference type="GeneID" id="20326747"/>
<feature type="compositionally biased region" description="Polar residues" evidence="1">
    <location>
        <begin position="149"/>
        <end position="159"/>
    </location>
</feature>
<dbReference type="GO" id="GO:0035869">
    <property type="term" value="C:ciliary transition zone"/>
    <property type="evidence" value="ECO:0007669"/>
    <property type="project" value="TreeGrafter"/>
</dbReference>
<feature type="compositionally biased region" description="Acidic residues" evidence="1">
    <location>
        <begin position="223"/>
        <end position="236"/>
    </location>
</feature>
<feature type="non-terminal residue" evidence="2">
    <location>
        <position position="1"/>
    </location>
</feature>
<dbReference type="GO" id="GO:0036064">
    <property type="term" value="C:ciliary basal body"/>
    <property type="evidence" value="ECO:0007669"/>
    <property type="project" value="TreeGrafter"/>
</dbReference>
<dbReference type="CTD" id="20326747"/>
<evidence type="ECO:0000313" key="3">
    <source>
        <dbReference type="Proteomes" id="UP000054324"/>
    </source>
</evidence>
<dbReference type="Proteomes" id="UP000054324">
    <property type="component" value="Unassembled WGS sequence"/>
</dbReference>
<name>A0A075A2X9_OPIVI</name>
<organism evidence="2 3">
    <name type="scientific">Opisthorchis viverrini</name>
    <name type="common">Southeast Asian liver fluke</name>
    <dbReference type="NCBI Taxonomy" id="6198"/>
    <lineage>
        <taxon>Eukaryota</taxon>
        <taxon>Metazoa</taxon>
        <taxon>Spiralia</taxon>
        <taxon>Lophotrochozoa</taxon>
        <taxon>Platyhelminthes</taxon>
        <taxon>Trematoda</taxon>
        <taxon>Digenea</taxon>
        <taxon>Opisthorchiida</taxon>
        <taxon>Opisthorchiata</taxon>
        <taxon>Opisthorchiidae</taxon>
        <taxon>Opisthorchis</taxon>
    </lineage>
</organism>
<reference evidence="2 3" key="1">
    <citation type="submission" date="2013-11" db="EMBL/GenBank/DDBJ databases">
        <title>Opisthorchis viverrini - life in the bile duct.</title>
        <authorList>
            <person name="Young N.D."/>
            <person name="Nagarajan N."/>
            <person name="Lin S.J."/>
            <person name="Korhonen P.K."/>
            <person name="Jex A.R."/>
            <person name="Hall R.S."/>
            <person name="Safavi-Hemami H."/>
            <person name="Kaewkong W."/>
            <person name="Bertrand D."/>
            <person name="Gao S."/>
            <person name="Seet Q."/>
            <person name="Wongkham S."/>
            <person name="Teh B.T."/>
            <person name="Wongkham C."/>
            <person name="Intapan P.M."/>
            <person name="Maleewong W."/>
            <person name="Yang X."/>
            <person name="Hu M."/>
            <person name="Wang Z."/>
            <person name="Hofmann A."/>
            <person name="Sternberg P.W."/>
            <person name="Tan P."/>
            <person name="Wang J."/>
            <person name="Gasser R.B."/>
        </authorList>
    </citation>
    <scope>NUCLEOTIDE SEQUENCE [LARGE SCALE GENOMIC DNA]</scope>
</reference>
<gene>
    <name evidence="2" type="ORF">T265_12579</name>
</gene>
<feature type="region of interest" description="Disordered" evidence="1">
    <location>
        <begin position="1"/>
        <end position="29"/>
    </location>
</feature>
<dbReference type="PANTHER" id="PTHR21223:SF2">
    <property type="entry name" value="CBY1-INTERACTING BAR DOMAIN-CONTAINING PROTEIN HOMOLOG"/>
    <property type="match status" value="1"/>
</dbReference>
<dbReference type="PANTHER" id="PTHR21223">
    <property type="entry name" value="CBY1-INTERACTING BAR DOMAIN-CONTAINING PROTEIN HOMOLOG"/>
    <property type="match status" value="1"/>
</dbReference>
<dbReference type="AlphaFoldDB" id="A0A075A2X9"/>
<proteinExistence type="predicted"/>
<feature type="compositionally biased region" description="Basic and acidic residues" evidence="1">
    <location>
        <begin position="12"/>
        <end position="29"/>
    </location>
</feature>
<dbReference type="InterPro" id="IPR027267">
    <property type="entry name" value="AH/BAR_dom_sf"/>
</dbReference>
<dbReference type="InterPro" id="IPR009602">
    <property type="entry name" value="CBAR/FAM92"/>
</dbReference>
<feature type="compositionally biased region" description="Polar residues" evidence="1">
    <location>
        <begin position="210"/>
        <end position="219"/>
    </location>
</feature>
<dbReference type="KEGG" id="ovi:T265_12579"/>
<dbReference type="STRING" id="6198.A0A075A2X9"/>